<accession>B2VHL8</accession>
<dbReference type="AlphaFoldDB" id="B2VHL8"/>
<reference evidence="2 3" key="1">
    <citation type="journal article" date="2008" name="Environ. Microbiol.">
        <title>The genome of Erwinia tasmaniensis strain Et1/99, a non-pathogenic bacterium in the genus Erwinia.</title>
        <authorList>
            <person name="Kube M."/>
            <person name="Migdoll A.M."/>
            <person name="Mueller I."/>
            <person name="Kuhl H."/>
            <person name="Beck A."/>
            <person name="Reinhardt R."/>
            <person name="Geider K."/>
        </authorList>
    </citation>
    <scope>NUCLEOTIDE SEQUENCE [LARGE SCALE GENOMIC DNA]</scope>
    <source>
        <strain evidence="3">DSM 17950 / CFBP 7177 / CIP 109463 / NCPPB 4357 / Et1/99</strain>
    </source>
</reference>
<dbReference type="InterPro" id="IPR029063">
    <property type="entry name" value="SAM-dependent_MTases_sf"/>
</dbReference>
<feature type="domain" description="Methyltransferase type 11" evidence="1">
    <location>
        <begin position="56"/>
        <end position="150"/>
    </location>
</feature>
<dbReference type="Gene3D" id="3.40.50.150">
    <property type="entry name" value="Vaccinia Virus protein VP39"/>
    <property type="match status" value="1"/>
</dbReference>
<dbReference type="InterPro" id="IPR013216">
    <property type="entry name" value="Methyltransf_11"/>
</dbReference>
<dbReference type="Pfam" id="PF08241">
    <property type="entry name" value="Methyltransf_11"/>
    <property type="match status" value="1"/>
</dbReference>
<dbReference type="HOGENOM" id="CLU_085338_1_0_6"/>
<evidence type="ECO:0000259" key="1">
    <source>
        <dbReference type="Pfam" id="PF08241"/>
    </source>
</evidence>
<dbReference type="Proteomes" id="UP000001726">
    <property type="component" value="Chromosome"/>
</dbReference>
<evidence type="ECO:0000313" key="2">
    <source>
        <dbReference type="EMBL" id="CAO97629.1"/>
    </source>
</evidence>
<dbReference type="KEGG" id="eta:ETA_25830"/>
<evidence type="ECO:0000313" key="3">
    <source>
        <dbReference type="Proteomes" id="UP000001726"/>
    </source>
</evidence>
<dbReference type="EMBL" id="CU468135">
    <property type="protein sequence ID" value="CAO97629.1"/>
    <property type="molecule type" value="Genomic_DNA"/>
</dbReference>
<dbReference type="SUPFAM" id="SSF53335">
    <property type="entry name" value="S-adenosyl-L-methionine-dependent methyltransferases"/>
    <property type="match status" value="1"/>
</dbReference>
<protein>
    <recommendedName>
        <fullName evidence="1">Methyltransferase type 11 domain-containing protein</fullName>
    </recommendedName>
</protein>
<name>B2VHL8_ERWT9</name>
<proteinExistence type="predicted"/>
<gene>
    <name evidence="2" type="ordered locus">ETA_25830</name>
</gene>
<organism evidence="2 3">
    <name type="scientific">Erwinia tasmaniensis (strain DSM 17950 / CFBP 7177 / CIP 109463 / NCPPB 4357 / Et1/99)</name>
    <dbReference type="NCBI Taxonomy" id="465817"/>
    <lineage>
        <taxon>Bacteria</taxon>
        <taxon>Pseudomonadati</taxon>
        <taxon>Pseudomonadota</taxon>
        <taxon>Gammaproteobacteria</taxon>
        <taxon>Enterobacterales</taxon>
        <taxon>Erwiniaceae</taxon>
        <taxon>Erwinia</taxon>
    </lineage>
</organism>
<dbReference type="GO" id="GO:0008757">
    <property type="term" value="F:S-adenosylmethionine-dependent methyltransferase activity"/>
    <property type="evidence" value="ECO:0007669"/>
    <property type="project" value="InterPro"/>
</dbReference>
<sequence>MSIVLSALSYLKNKVGYIQEFIADPRNTGTIAPSSKALCRAMSEAADWQRCLHIAELGAGEGVLTRHLLSLMREDANLQTFETNPRFYSSLNAMQERDPRLQVMARSAEKLHGQFDAIFSCLPLLSMPYMLRHRILKRAAGQLAPGGIFVQFQYTSLSEPLLSSYFSWSRRRVLANLPPAWVYQGNALTQLPQVSTGR</sequence>
<dbReference type="STRING" id="465817.ETA_25830"/>
<dbReference type="eggNOG" id="COG3963">
    <property type="taxonomic scope" value="Bacteria"/>
</dbReference>
<keyword evidence="3" id="KW-1185">Reference proteome</keyword>
<dbReference type="CDD" id="cd02440">
    <property type="entry name" value="AdoMet_MTases"/>
    <property type="match status" value="1"/>
</dbReference>